<name>A0A813W0T4_9BILA</name>
<gene>
    <name evidence="7" type="ORF">IZO911_LOCUS9596</name>
    <name evidence="8" type="ORF">KXQ929_LOCUS30270</name>
</gene>
<dbReference type="Proteomes" id="UP000663860">
    <property type="component" value="Unassembled WGS sequence"/>
</dbReference>
<organism evidence="7 9">
    <name type="scientific">Adineta steineri</name>
    <dbReference type="NCBI Taxonomy" id="433720"/>
    <lineage>
        <taxon>Eukaryota</taxon>
        <taxon>Metazoa</taxon>
        <taxon>Spiralia</taxon>
        <taxon>Gnathifera</taxon>
        <taxon>Rotifera</taxon>
        <taxon>Eurotatoria</taxon>
        <taxon>Bdelloidea</taxon>
        <taxon>Adinetida</taxon>
        <taxon>Adinetidae</taxon>
        <taxon>Adineta</taxon>
    </lineage>
</organism>
<dbReference type="PANTHER" id="PTHR46641:SF25">
    <property type="entry name" value="CNMAMIDE RECEPTOR-RELATED"/>
    <property type="match status" value="1"/>
</dbReference>
<keyword evidence="4 5" id="KW-0472">Membrane</keyword>
<dbReference type="EMBL" id="CAJNOE010000067">
    <property type="protein sequence ID" value="CAF0851036.1"/>
    <property type="molecule type" value="Genomic_DNA"/>
</dbReference>
<feature type="transmembrane region" description="Helical" evidence="5">
    <location>
        <begin position="20"/>
        <end position="41"/>
    </location>
</feature>
<dbReference type="PROSITE" id="PS50262">
    <property type="entry name" value="G_PROTEIN_RECEP_F1_2"/>
    <property type="match status" value="1"/>
</dbReference>
<feature type="transmembrane region" description="Helical" evidence="5">
    <location>
        <begin position="237"/>
        <end position="257"/>
    </location>
</feature>
<feature type="transmembrane region" description="Helical" evidence="5">
    <location>
        <begin position="137"/>
        <end position="160"/>
    </location>
</feature>
<feature type="transmembrane region" description="Helical" evidence="5">
    <location>
        <begin position="95"/>
        <end position="117"/>
    </location>
</feature>
<keyword evidence="2 5" id="KW-0812">Transmembrane</keyword>
<proteinExistence type="predicted"/>
<dbReference type="InterPro" id="IPR017452">
    <property type="entry name" value="GPCR_Rhodpsn_7TM"/>
</dbReference>
<feature type="transmembrane region" description="Helical" evidence="5">
    <location>
        <begin position="180"/>
        <end position="202"/>
    </location>
</feature>
<feature type="transmembrane region" description="Helical" evidence="5">
    <location>
        <begin position="53"/>
        <end position="75"/>
    </location>
</feature>
<dbReference type="Proteomes" id="UP000663868">
    <property type="component" value="Unassembled WGS sequence"/>
</dbReference>
<evidence type="ECO:0000256" key="1">
    <source>
        <dbReference type="ARBA" id="ARBA00004370"/>
    </source>
</evidence>
<keyword evidence="3 5" id="KW-1133">Transmembrane helix</keyword>
<evidence type="ECO:0000256" key="5">
    <source>
        <dbReference type="SAM" id="Phobius"/>
    </source>
</evidence>
<dbReference type="Gene3D" id="1.20.1070.10">
    <property type="entry name" value="Rhodopsin 7-helix transmembrane proteins"/>
    <property type="match status" value="1"/>
</dbReference>
<evidence type="ECO:0000256" key="3">
    <source>
        <dbReference type="ARBA" id="ARBA00022989"/>
    </source>
</evidence>
<feature type="domain" description="G-protein coupled receptors family 1 profile" evidence="6">
    <location>
        <begin position="33"/>
        <end position="296"/>
    </location>
</feature>
<dbReference type="SUPFAM" id="SSF81321">
    <property type="entry name" value="Family A G protein-coupled receptor-like"/>
    <property type="match status" value="1"/>
</dbReference>
<comment type="caution">
    <text evidence="7">The sequence shown here is derived from an EMBL/GenBank/DDBJ whole genome shotgun (WGS) entry which is preliminary data.</text>
</comment>
<dbReference type="GO" id="GO:0016020">
    <property type="term" value="C:membrane"/>
    <property type="evidence" value="ECO:0007669"/>
    <property type="project" value="UniProtKB-SubCell"/>
</dbReference>
<comment type="subcellular location">
    <subcellularLocation>
        <location evidence="1">Membrane</location>
    </subcellularLocation>
</comment>
<evidence type="ECO:0000313" key="8">
    <source>
        <dbReference type="EMBL" id="CAF4030784.1"/>
    </source>
</evidence>
<evidence type="ECO:0000256" key="2">
    <source>
        <dbReference type="ARBA" id="ARBA00022692"/>
    </source>
</evidence>
<dbReference type="EMBL" id="CAJOBB010003265">
    <property type="protein sequence ID" value="CAF4030784.1"/>
    <property type="molecule type" value="Genomic_DNA"/>
</dbReference>
<evidence type="ECO:0000313" key="7">
    <source>
        <dbReference type="EMBL" id="CAF0851036.1"/>
    </source>
</evidence>
<feature type="transmembrane region" description="Helical" evidence="5">
    <location>
        <begin position="277"/>
        <end position="303"/>
    </location>
</feature>
<evidence type="ECO:0000256" key="4">
    <source>
        <dbReference type="ARBA" id="ARBA00023136"/>
    </source>
</evidence>
<sequence length="322" mass="36991">MSSDLNFISSLNYATMQINRHAAALLLLFGTIGNLLNICVLTERSFQQNPCSIYLSWSSITSLIFIWSGFLTRVLQGYNVNWPNENDIACKIRQLFLNVTWPMGIWCLVGANIDRYFCSHSSITLRQFSTNQMAKRFILGIFVLFLLLFIEVVYCFQGSIPNVPVLCYGRNIPCRLYNDWAALLFDIILPSICLAIFGLLTIRNIRSRVVYPVRSVQNCINSRLLIRLNDRNLTRMVLIQVFVVLVLDLPFGIYRAYASLTSDVTKSSYRVAIENLIYSLIVLLICITHSTSFYLYTLTGSVYRHALKRMGRRCFIQFRCIG</sequence>
<protein>
    <recommendedName>
        <fullName evidence="6">G-protein coupled receptors family 1 profile domain-containing protein</fullName>
    </recommendedName>
</protein>
<accession>A0A813W0T4</accession>
<reference evidence="7" key="1">
    <citation type="submission" date="2021-02" db="EMBL/GenBank/DDBJ databases">
        <authorList>
            <person name="Nowell W R."/>
        </authorList>
    </citation>
    <scope>NUCLEOTIDE SEQUENCE</scope>
</reference>
<dbReference type="PANTHER" id="PTHR46641">
    <property type="entry name" value="FMRFAMIDE RECEPTOR-RELATED"/>
    <property type="match status" value="1"/>
</dbReference>
<dbReference type="AlphaFoldDB" id="A0A813W0T4"/>
<evidence type="ECO:0000259" key="6">
    <source>
        <dbReference type="PROSITE" id="PS50262"/>
    </source>
</evidence>
<dbReference type="InterPro" id="IPR052954">
    <property type="entry name" value="GPCR-Ligand_Int"/>
</dbReference>
<evidence type="ECO:0000313" key="9">
    <source>
        <dbReference type="Proteomes" id="UP000663860"/>
    </source>
</evidence>